<feature type="transmembrane region" description="Helical" evidence="8">
    <location>
        <begin position="354"/>
        <end position="374"/>
    </location>
</feature>
<evidence type="ECO:0000256" key="2">
    <source>
        <dbReference type="ARBA" id="ARBA00005551"/>
    </source>
</evidence>
<evidence type="ECO:0000313" key="12">
    <source>
        <dbReference type="Proteomes" id="UP000478546"/>
    </source>
</evidence>
<evidence type="ECO:0000313" key="11">
    <source>
        <dbReference type="EMBL" id="NDK56327.1"/>
    </source>
</evidence>
<proteinExistence type="inferred from homology"/>
<feature type="transmembrane region" description="Helical" evidence="8">
    <location>
        <begin position="86"/>
        <end position="110"/>
    </location>
</feature>
<evidence type="ECO:0000256" key="4">
    <source>
        <dbReference type="ARBA" id="ARBA00022538"/>
    </source>
</evidence>
<dbReference type="SUPFAM" id="SSF116726">
    <property type="entry name" value="TrkA C-terminal domain-like"/>
    <property type="match status" value="1"/>
</dbReference>
<keyword evidence="7 8" id="KW-0472">Membrane</keyword>
<dbReference type="Pfam" id="PF00999">
    <property type="entry name" value="Na_H_Exchanger"/>
    <property type="match status" value="1"/>
</dbReference>
<feature type="transmembrane region" description="Helical" evidence="8">
    <location>
        <begin position="217"/>
        <end position="234"/>
    </location>
</feature>
<comment type="caution">
    <text evidence="11">The sequence shown here is derived from an EMBL/GenBank/DDBJ whole genome shotgun (WGS) entry which is preliminary data.</text>
</comment>
<dbReference type="InterPro" id="IPR038770">
    <property type="entry name" value="Na+/solute_symporter_sf"/>
</dbReference>
<dbReference type="Proteomes" id="UP000478546">
    <property type="component" value="Unassembled WGS sequence"/>
</dbReference>
<keyword evidence="3" id="KW-0813">Transport</keyword>
<dbReference type="SUPFAM" id="SSF51735">
    <property type="entry name" value="NAD(P)-binding Rossmann-fold domains"/>
    <property type="match status" value="1"/>
</dbReference>
<evidence type="ECO:0000256" key="5">
    <source>
        <dbReference type="ARBA" id="ARBA00022692"/>
    </source>
</evidence>
<comment type="subcellular location">
    <subcellularLocation>
        <location evidence="1">Membrane</location>
        <topology evidence="1">Multi-pass membrane protein</topology>
    </subcellularLocation>
</comment>
<dbReference type="Pfam" id="PF02254">
    <property type="entry name" value="TrkA_N"/>
    <property type="match status" value="1"/>
</dbReference>
<feature type="transmembrane region" description="Helical" evidence="8">
    <location>
        <begin position="116"/>
        <end position="135"/>
    </location>
</feature>
<dbReference type="PROSITE" id="PS51202">
    <property type="entry name" value="RCK_C"/>
    <property type="match status" value="1"/>
</dbReference>
<evidence type="ECO:0000256" key="1">
    <source>
        <dbReference type="ARBA" id="ARBA00004141"/>
    </source>
</evidence>
<comment type="similarity">
    <text evidence="2">Belongs to the monovalent cation:proton antiporter 2 (CPA2) transporter (TC 2.A.37) family.</text>
</comment>
<dbReference type="RefSeq" id="WP_162346391.1">
    <property type="nucleotide sequence ID" value="NZ_JAAEAA010000012.1"/>
</dbReference>
<feature type="domain" description="RCK N-terminal" evidence="9">
    <location>
        <begin position="412"/>
        <end position="529"/>
    </location>
</feature>
<evidence type="ECO:0000256" key="3">
    <source>
        <dbReference type="ARBA" id="ARBA00022448"/>
    </source>
</evidence>
<keyword evidence="5 8" id="KW-0812">Transmembrane</keyword>
<dbReference type="InterPro" id="IPR036721">
    <property type="entry name" value="RCK_C_sf"/>
</dbReference>
<keyword evidence="4" id="KW-0406">Ion transport</keyword>
<evidence type="ECO:0000259" key="10">
    <source>
        <dbReference type="PROSITE" id="PS51202"/>
    </source>
</evidence>
<dbReference type="GO" id="GO:0015297">
    <property type="term" value="F:antiporter activity"/>
    <property type="evidence" value="ECO:0007669"/>
    <property type="project" value="InterPro"/>
</dbReference>
<feature type="transmembrane region" description="Helical" evidence="8">
    <location>
        <begin position="324"/>
        <end position="342"/>
    </location>
</feature>
<feature type="transmembrane region" description="Helical" evidence="8">
    <location>
        <begin position="55"/>
        <end position="74"/>
    </location>
</feature>
<dbReference type="AlphaFoldDB" id="A0A6B2H7A8"/>
<evidence type="ECO:0000256" key="6">
    <source>
        <dbReference type="ARBA" id="ARBA00022989"/>
    </source>
</evidence>
<dbReference type="InterPro" id="IPR006153">
    <property type="entry name" value="Cation/H_exchanger_TM"/>
</dbReference>
<dbReference type="Gene3D" id="1.20.1530.20">
    <property type="match status" value="1"/>
</dbReference>
<dbReference type="Pfam" id="PF02080">
    <property type="entry name" value="TrkA_C"/>
    <property type="match status" value="1"/>
</dbReference>
<dbReference type="GO" id="GO:1902600">
    <property type="term" value="P:proton transmembrane transport"/>
    <property type="evidence" value="ECO:0007669"/>
    <property type="project" value="InterPro"/>
</dbReference>
<protein>
    <submittedName>
        <fullName evidence="11">Potassium transporter KefB</fullName>
    </submittedName>
</protein>
<keyword evidence="4" id="KW-0633">Potassium transport</keyword>
<gene>
    <name evidence="11" type="ORF">GWO68_10390</name>
</gene>
<feature type="domain" description="RCK C-terminal" evidence="10">
    <location>
        <begin position="578"/>
        <end position="663"/>
    </location>
</feature>
<feature type="transmembrane region" description="Helical" evidence="8">
    <location>
        <begin position="176"/>
        <end position="196"/>
    </location>
</feature>
<keyword evidence="6 8" id="KW-1133">Transmembrane helix</keyword>
<dbReference type="GO" id="GO:0016020">
    <property type="term" value="C:membrane"/>
    <property type="evidence" value="ECO:0007669"/>
    <property type="project" value="UniProtKB-SubCell"/>
</dbReference>
<feature type="transmembrane region" description="Helical" evidence="8">
    <location>
        <begin position="295"/>
        <end position="317"/>
    </location>
</feature>
<dbReference type="GO" id="GO:0008324">
    <property type="term" value="F:monoatomic cation transmembrane transporter activity"/>
    <property type="evidence" value="ECO:0007669"/>
    <property type="project" value="InterPro"/>
</dbReference>
<name>A0A6B2H7A8_9BACT</name>
<dbReference type="Gene3D" id="3.30.70.1450">
    <property type="entry name" value="Regulator of K+ conductance, C-terminal domain"/>
    <property type="match status" value="1"/>
</dbReference>
<dbReference type="InterPro" id="IPR003148">
    <property type="entry name" value="RCK_N"/>
</dbReference>
<dbReference type="PANTHER" id="PTHR42751:SF3">
    <property type="entry name" value="SODIUM_GLUTAMATE SYMPORTER"/>
    <property type="match status" value="1"/>
</dbReference>
<dbReference type="EMBL" id="JAAEAA010000012">
    <property type="protein sequence ID" value="NDK56327.1"/>
    <property type="molecule type" value="Genomic_DNA"/>
</dbReference>
<keyword evidence="4" id="KW-0630">Potassium</keyword>
<dbReference type="InterPro" id="IPR036291">
    <property type="entry name" value="NAD(P)-bd_dom_sf"/>
</dbReference>
<feature type="transmembrane region" description="Helical" evidence="8">
    <location>
        <begin position="270"/>
        <end position="289"/>
    </location>
</feature>
<keyword evidence="12" id="KW-1185">Reference proteome</keyword>
<dbReference type="PANTHER" id="PTHR42751">
    <property type="entry name" value="SODIUM/HYDROGEN EXCHANGER FAMILY/TRKA DOMAIN PROTEIN"/>
    <property type="match status" value="1"/>
</dbReference>
<dbReference type="InterPro" id="IPR006037">
    <property type="entry name" value="RCK_C"/>
</dbReference>
<feature type="transmembrane region" description="Helical" evidence="8">
    <location>
        <begin position="6"/>
        <end position="23"/>
    </location>
</feature>
<feature type="transmembrane region" description="Helical" evidence="8">
    <location>
        <begin position="30"/>
        <end position="49"/>
    </location>
</feature>
<dbReference type="PROSITE" id="PS51201">
    <property type="entry name" value="RCK_N"/>
    <property type="match status" value="1"/>
</dbReference>
<dbReference type="GO" id="GO:0006813">
    <property type="term" value="P:potassium ion transport"/>
    <property type="evidence" value="ECO:0007669"/>
    <property type="project" value="UniProtKB-KW"/>
</dbReference>
<sequence length="664" mass="73621">MEIPVLDDVVIILGLAVVVILSFQRFRLPTILGFLITGVIAGPHGLSLVDNIHNIEILAEIGVIMLLFIIGMEFSLRKLALIKRTIFIGGTTQVLGSILLATAVMLLLNYSLGQSIFIGFLISLSSTAIVLKLLQDNGEFNSPHGKIVLAILIFQDIVVVPMMLLTPLLTGKADNIGFQLLLMFLKGLLVIVVVLISARYLVPRLLYLVAQTKSKELFILSIVAICFMVAWLTSSLGLSLALGAFMAGLIISESEYSHQATSNILPFREIFTSFFFVSIGMLLDMSFLLTHLPLVLLFTLGTFLINTLVATVAARLLQYPLRTAILAGIALFQVGEFAFILSKTGLSYGLLTPVTYQYFLSVSLLTMALTPFAIQHSRRMASFISLKLLGKSEPIPFENYSHTPSEELPELEDHIVIIGFGINGRNVAKAARFAKIPYTIIEMNAVTVKKERHRGEPILFGDAVHTMILSHVNVHKARVVVIAISDPDATKRIIAAVRQVSAKVHIIVRTRFVEEMNENFRIGADEVIPEEFETSIEIFTRVLSKYLMPRDEIEHFTQLIRSDNYDMLRSLPGSGNAITNLSHDLPDIEVASLRVYTSDSSIVEKALADANLRGRFNITLVAIKRERQTILDINAHTVIKKGDVIYVVGKPDDVYRFGNYLKEE</sequence>
<organism evidence="11 12">
    <name type="scientific">Pontibacter fetidus</name>
    <dbReference type="NCBI Taxonomy" id="2700082"/>
    <lineage>
        <taxon>Bacteria</taxon>
        <taxon>Pseudomonadati</taxon>
        <taxon>Bacteroidota</taxon>
        <taxon>Cytophagia</taxon>
        <taxon>Cytophagales</taxon>
        <taxon>Hymenobacteraceae</taxon>
        <taxon>Pontibacter</taxon>
    </lineage>
</organism>
<evidence type="ECO:0000256" key="7">
    <source>
        <dbReference type="ARBA" id="ARBA00023136"/>
    </source>
</evidence>
<accession>A0A6B2H7A8</accession>
<evidence type="ECO:0000259" key="9">
    <source>
        <dbReference type="PROSITE" id="PS51201"/>
    </source>
</evidence>
<reference evidence="11 12" key="1">
    <citation type="submission" date="2020-01" db="EMBL/GenBank/DDBJ databases">
        <authorList>
            <person name="Kim M.K."/>
        </authorList>
    </citation>
    <scope>NUCLEOTIDE SEQUENCE [LARGE SCALE GENOMIC DNA]</scope>
    <source>
        <strain evidence="11 12">BT213</strain>
    </source>
</reference>
<dbReference type="Gene3D" id="3.40.50.720">
    <property type="entry name" value="NAD(P)-binding Rossmann-like Domain"/>
    <property type="match status" value="1"/>
</dbReference>
<feature type="transmembrane region" description="Helical" evidence="8">
    <location>
        <begin position="147"/>
        <end position="170"/>
    </location>
</feature>
<evidence type="ECO:0000256" key="8">
    <source>
        <dbReference type="SAM" id="Phobius"/>
    </source>
</evidence>